<dbReference type="EMBL" id="AACI03000460">
    <property type="protein sequence ID" value="EJT44013.1"/>
    <property type="molecule type" value="Genomic_DNA"/>
</dbReference>
<evidence type="ECO:0000313" key="2">
    <source>
        <dbReference type="Proteomes" id="UP000002753"/>
    </source>
</evidence>
<dbReference type="HOGENOM" id="CLU_2759242_0_0_1"/>
<evidence type="ECO:0000313" key="1">
    <source>
        <dbReference type="EMBL" id="EJT44013.1"/>
    </source>
</evidence>
<organism evidence="1 2">
    <name type="scientific">Saccharomyces kudriavzevii (strain ATCC MYA-4449 / AS 2.2408 / CBS 8840 / NBRC 1802 / NCYC 2889)</name>
    <name type="common">Yeast</name>
    <dbReference type="NCBI Taxonomy" id="226230"/>
    <lineage>
        <taxon>Eukaryota</taxon>
        <taxon>Fungi</taxon>
        <taxon>Dikarya</taxon>
        <taxon>Ascomycota</taxon>
        <taxon>Saccharomycotina</taxon>
        <taxon>Saccharomycetes</taxon>
        <taxon>Saccharomycetales</taxon>
        <taxon>Saccharomycetaceae</taxon>
        <taxon>Saccharomyces</taxon>
    </lineage>
</organism>
<reference evidence="1 2" key="1">
    <citation type="journal article" date="2003" name="Science">
        <title>Finding functional features in Saccharomyces genomes by phylogenetic footprinting.</title>
        <authorList>
            <person name="Cliften P.F."/>
            <person name="Sudarsanam P."/>
            <person name="Desikan A."/>
            <person name="Fulton L."/>
            <person name="Fulton B."/>
            <person name="Majors J."/>
            <person name="Waterston R."/>
            <person name="Cohen B.A."/>
            <person name="Johnston M."/>
        </authorList>
    </citation>
    <scope>NUCLEOTIDE SEQUENCE [LARGE SCALE GENOMIC DNA]</scope>
    <source>
        <strain evidence="2">ATCC MYA-4449 / AS 2.2408 / CBS 8840 / NBRC 1802 / NCYC 2889</strain>
    </source>
</reference>
<proteinExistence type="predicted"/>
<dbReference type="Proteomes" id="UP000002753">
    <property type="component" value="Unassembled WGS sequence"/>
</dbReference>
<accession>J5PV28</accession>
<dbReference type="AlphaFoldDB" id="J5PV28"/>
<gene>
    <name evidence="1" type="primary">YLR374C</name>
    <name evidence="1" type="ORF">SKUD_202709</name>
</gene>
<reference evidence="2" key="2">
    <citation type="journal article" date="2011" name="G3 (Bethesda)">
        <title>The awesome power of yeast evolutionary genetics: New genome sequences and strain resources for the Saccharomyces sensu stricto genus.</title>
        <authorList>
            <person name="Scannell D.R."/>
            <person name="Zill O.A."/>
            <person name="Rokas A."/>
            <person name="Payen C."/>
            <person name="Dunham M.J."/>
            <person name="Eisen M.B."/>
            <person name="Rine J."/>
            <person name="Johnston M."/>
            <person name="Hittinger C.T."/>
        </authorList>
    </citation>
    <scope>GENOME REANNOTATION</scope>
    <source>
        <strain evidence="2">ATCC MYA-4449 / AS 2.2408 / CBS 8840 / NBRC 1802 / NCYC 2889</strain>
    </source>
</reference>
<protein>
    <submittedName>
        <fullName evidence="1">YLR374C-like protein</fullName>
    </submittedName>
</protein>
<comment type="caution">
    <text evidence="1">The sequence shown here is derived from an EMBL/GenBank/DDBJ whole genome shotgun (WGS) entry which is preliminary data.</text>
</comment>
<keyword evidence="2" id="KW-1185">Reference proteome</keyword>
<name>J5PV28_SACK1</name>
<sequence>MFILGRAGCVEADDASPLYCLSAALIRLSNDEMGGNVTWFIVLLFALLIARCTCHTKETHPDSSKSRPYL</sequence>